<dbReference type="GO" id="GO:0046872">
    <property type="term" value="F:metal ion binding"/>
    <property type="evidence" value="ECO:0007669"/>
    <property type="project" value="UniProtKB-KW"/>
</dbReference>
<evidence type="ECO:0008006" key="14">
    <source>
        <dbReference type="Google" id="ProtNLM"/>
    </source>
</evidence>
<sequence>MWTEDTGDDIISISTDNLQQHRQMVPVAAQPQSLTQRFLSSKFSIVVLATITVLFAGVLPFVAFRAAILSSSYAISAANAASRNARTARTASSSPNKIAREGAKAFDISVAHSGDHHQASPEHHSTHRASSSGRRHAREGKALRSLRTRRHLAALAPLDELLPQVMEHPKPCTSASCERESLNISKQLDEFVSPCDDFYTHVCGRWSKRVAVPNGSATVSVDTLTQDHLTHLVDGAFRRYSEDLERVADLYNECRSHKSGDFERPLFDELVRDFGNVSWYLNIRTMASRLRKSVWPVFGNNGDTKLSTSIGVFYRTVNEPALFSIKPTTDSDFPNETLVSIGLPTLVMGSFNLSPTRDNYSYVSEAMDLILGQSNLTHGIKVNVLNVEMTLARAMATDVHEPPRLVQVQELPSAGKLKWGALFQAMMGENDTDFSSMYVSVDSMRYLYALQEALQELQDVEIMAYLGFRTKLVLAPLLLDNQSLSLLGSLAASPFPEWHPVLSREHYCVRFFDKFEPVLSLYAARDDMGRSLRRLRAVSLVEAVKKAVLEEMAALFPKPFLYHVGGMLRAAKWTTLMPDWAHSSQRRARYIDYFYAKVGRVPVHQQLSLLIKLKNANQYQRYLTNVFFDAPWTGGLLRTSAAVGEDRIDVPPGAFDFFRADADEPSLVPLQVARLGPRVASRVYEYVFAKALEFLYHTGHQKSWALLDDARSCVWNQFSDASNMTLRSVRLGWPLLAHALSAAPSFKAFLATLDGEIYLRGLEGLSSERLYFVYYALNYCESNDENFLARVMEGGDRPPAWHIVNGALRNFQGFADAFNCSVGSFMNPEDKCVWAF</sequence>
<name>A0AAQ4FAQ8_AMBAM</name>
<comment type="caution">
    <text evidence="12">The sequence shown here is derived from an EMBL/GenBank/DDBJ whole genome shotgun (WGS) entry which is preliminary data.</text>
</comment>
<dbReference type="InterPro" id="IPR024079">
    <property type="entry name" value="MetalloPept_cat_dom_sf"/>
</dbReference>
<feature type="domain" description="Peptidase M13 N-terminal" evidence="11">
    <location>
        <begin position="194"/>
        <end position="551"/>
    </location>
</feature>
<evidence type="ECO:0000256" key="4">
    <source>
        <dbReference type="ARBA" id="ARBA00022723"/>
    </source>
</evidence>
<dbReference type="PANTHER" id="PTHR11733:SF241">
    <property type="entry name" value="GH26575P-RELATED"/>
    <property type="match status" value="1"/>
</dbReference>
<evidence type="ECO:0000313" key="13">
    <source>
        <dbReference type="Proteomes" id="UP001321473"/>
    </source>
</evidence>
<feature type="domain" description="Peptidase M13 C-terminal" evidence="10">
    <location>
        <begin position="746"/>
        <end position="832"/>
    </location>
</feature>
<reference evidence="12 13" key="1">
    <citation type="journal article" date="2023" name="Arcadia Sci">
        <title>De novo assembly of a long-read Amblyomma americanum tick genome.</title>
        <authorList>
            <person name="Chou S."/>
            <person name="Poskanzer K.E."/>
            <person name="Rollins M."/>
            <person name="Thuy-Boun P.S."/>
        </authorList>
    </citation>
    <scope>NUCLEOTIDE SEQUENCE [LARGE SCALE GENOMIC DNA]</scope>
    <source>
        <strain evidence="12">F_SG_1</strain>
        <tissue evidence="12">Salivary glands</tissue>
    </source>
</reference>
<keyword evidence="9" id="KW-0472">Membrane</keyword>
<dbReference type="InterPro" id="IPR018497">
    <property type="entry name" value="Peptidase_M13_C"/>
</dbReference>
<evidence type="ECO:0000256" key="7">
    <source>
        <dbReference type="ARBA" id="ARBA00023049"/>
    </source>
</evidence>
<evidence type="ECO:0000256" key="2">
    <source>
        <dbReference type="ARBA" id="ARBA00007357"/>
    </source>
</evidence>
<keyword evidence="7" id="KW-0482">Metalloprotease</keyword>
<evidence type="ECO:0000256" key="9">
    <source>
        <dbReference type="SAM" id="Phobius"/>
    </source>
</evidence>
<evidence type="ECO:0000256" key="3">
    <source>
        <dbReference type="ARBA" id="ARBA00022670"/>
    </source>
</evidence>
<keyword evidence="5" id="KW-0378">Hydrolase</keyword>
<dbReference type="Proteomes" id="UP001321473">
    <property type="component" value="Unassembled WGS sequence"/>
</dbReference>
<keyword evidence="9" id="KW-1133">Transmembrane helix</keyword>
<evidence type="ECO:0000313" key="12">
    <source>
        <dbReference type="EMBL" id="KAK8783698.1"/>
    </source>
</evidence>
<accession>A0AAQ4FAQ8</accession>
<comment type="cofactor">
    <cofactor evidence="1">
        <name>Zn(2+)</name>
        <dbReference type="ChEBI" id="CHEBI:29105"/>
    </cofactor>
</comment>
<dbReference type="PANTHER" id="PTHR11733">
    <property type="entry name" value="ZINC METALLOPROTEASE FAMILY M13 NEPRILYSIN-RELATED"/>
    <property type="match status" value="1"/>
</dbReference>
<dbReference type="GO" id="GO:0004222">
    <property type="term" value="F:metalloendopeptidase activity"/>
    <property type="evidence" value="ECO:0007669"/>
    <property type="project" value="InterPro"/>
</dbReference>
<evidence type="ECO:0000259" key="10">
    <source>
        <dbReference type="Pfam" id="PF01431"/>
    </source>
</evidence>
<dbReference type="GO" id="GO:0016485">
    <property type="term" value="P:protein processing"/>
    <property type="evidence" value="ECO:0007669"/>
    <property type="project" value="TreeGrafter"/>
</dbReference>
<dbReference type="Gene3D" id="1.10.1380.10">
    <property type="entry name" value="Neutral endopeptidase , domain2"/>
    <property type="match status" value="1"/>
</dbReference>
<dbReference type="PROSITE" id="PS51885">
    <property type="entry name" value="NEPRILYSIN"/>
    <property type="match status" value="1"/>
</dbReference>
<keyword evidence="3" id="KW-0645">Protease</keyword>
<keyword evidence="6" id="KW-0862">Zinc</keyword>
<dbReference type="Gene3D" id="3.40.390.10">
    <property type="entry name" value="Collagenase (Catalytic Domain)"/>
    <property type="match status" value="2"/>
</dbReference>
<dbReference type="AlphaFoldDB" id="A0AAQ4FAQ8"/>
<organism evidence="12 13">
    <name type="scientific">Amblyomma americanum</name>
    <name type="common">Lone star tick</name>
    <dbReference type="NCBI Taxonomy" id="6943"/>
    <lineage>
        <taxon>Eukaryota</taxon>
        <taxon>Metazoa</taxon>
        <taxon>Ecdysozoa</taxon>
        <taxon>Arthropoda</taxon>
        <taxon>Chelicerata</taxon>
        <taxon>Arachnida</taxon>
        <taxon>Acari</taxon>
        <taxon>Parasitiformes</taxon>
        <taxon>Ixodida</taxon>
        <taxon>Ixodoidea</taxon>
        <taxon>Ixodidae</taxon>
        <taxon>Amblyomminae</taxon>
        <taxon>Amblyomma</taxon>
    </lineage>
</organism>
<protein>
    <recommendedName>
        <fullName evidence="14">M13 family peptidase</fullName>
    </recommendedName>
</protein>
<dbReference type="GO" id="GO:0005886">
    <property type="term" value="C:plasma membrane"/>
    <property type="evidence" value="ECO:0007669"/>
    <property type="project" value="TreeGrafter"/>
</dbReference>
<comment type="similarity">
    <text evidence="2">Belongs to the peptidase M13 family.</text>
</comment>
<dbReference type="Pfam" id="PF01431">
    <property type="entry name" value="Peptidase_M13"/>
    <property type="match status" value="1"/>
</dbReference>
<evidence type="ECO:0000256" key="5">
    <source>
        <dbReference type="ARBA" id="ARBA00022801"/>
    </source>
</evidence>
<feature type="transmembrane region" description="Helical" evidence="9">
    <location>
        <begin position="43"/>
        <end position="64"/>
    </location>
</feature>
<proteinExistence type="inferred from homology"/>
<dbReference type="Pfam" id="PF05649">
    <property type="entry name" value="Peptidase_M13_N"/>
    <property type="match status" value="1"/>
</dbReference>
<evidence type="ECO:0000256" key="6">
    <source>
        <dbReference type="ARBA" id="ARBA00022833"/>
    </source>
</evidence>
<keyword evidence="13" id="KW-1185">Reference proteome</keyword>
<feature type="compositionally biased region" description="Basic and acidic residues" evidence="8">
    <location>
        <begin position="113"/>
        <end position="124"/>
    </location>
</feature>
<keyword evidence="4" id="KW-0479">Metal-binding</keyword>
<feature type="region of interest" description="Disordered" evidence="8">
    <location>
        <begin position="113"/>
        <end position="140"/>
    </location>
</feature>
<evidence type="ECO:0000259" key="11">
    <source>
        <dbReference type="Pfam" id="PF05649"/>
    </source>
</evidence>
<keyword evidence="9" id="KW-0812">Transmembrane</keyword>
<dbReference type="InterPro" id="IPR000718">
    <property type="entry name" value="Peptidase_M13"/>
</dbReference>
<dbReference type="InterPro" id="IPR008753">
    <property type="entry name" value="Peptidase_M13_N"/>
</dbReference>
<dbReference type="EMBL" id="JARKHS020005283">
    <property type="protein sequence ID" value="KAK8783698.1"/>
    <property type="molecule type" value="Genomic_DNA"/>
</dbReference>
<evidence type="ECO:0000256" key="8">
    <source>
        <dbReference type="SAM" id="MobiDB-lite"/>
    </source>
</evidence>
<gene>
    <name evidence="12" type="ORF">V5799_009939</name>
</gene>
<evidence type="ECO:0000256" key="1">
    <source>
        <dbReference type="ARBA" id="ARBA00001947"/>
    </source>
</evidence>
<dbReference type="InterPro" id="IPR042089">
    <property type="entry name" value="Peptidase_M13_dom_2"/>
</dbReference>
<dbReference type="SUPFAM" id="SSF55486">
    <property type="entry name" value="Metalloproteases ('zincins'), catalytic domain"/>
    <property type="match status" value="2"/>
</dbReference>